<protein>
    <submittedName>
        <fullName evidence="2">Uncharacterized protein</fullName>
    </submittedName>
</protein>
<name>A0A2P6TM31_CHLSO</name>
<sequence length="189" mass="19733">MDSLAELVHTCLGVLGCGCLDDEFWQSRRSRRHDDAASPLAHPRPQSFRGEDLLETLLRTPPPEPSRASMDDLGQQLQRGASSSSEELYRAASFNTKVGVLRSQSPFYRMQEPPGVGPSSASARPGSAAAAAAGGAAAAAATEGIELKPASANVLLGQAHLEGRGKFLPAHPVRRGASPLQRAGSPDAG</sequence>
<organism evidence="2 3">
    <name type="scientific">Chlorella sorokiniana</name>
    <name type="common">Freshwater green alga</name>
    <dbReference type="NCBI Taxonomy" id="3076"/>
    <lineage>
        <taxon>Eukaryota</taxon>
        <taxon>Viridiplantae</taxon>
        <taxon>Chlorophyta</taxon>
        <taxon>core chlorophytes</taxon>
        <taxon>Trebouxiophyceae</taxon>
        <taxon>Chlorellales</taxon>
        <taxon>Chlorellaceae</taxon>
        <taxon>Chlorella clade</taxon>
        <taxon>Chlorella</taxon>
    </lineage>
</organism>
<accession>A0A2P6TM31</accession>
<dbReference type="OrthoDB" id="10597315at2759"/>
<reference evidence="2 3" key="1">
    <citation type="journal article" date="2018" name="Plant J.">
        <title>Genome sequences of Chlorella sorokiniana UTEX 1602 and Micractinium conductrix SAG 241.80: implications to maltose excretion by a green alga.</title>
        <authorList>
            <person name="Arriola M.B."/>
            <person name="Velmurugan N."/>
            <person name="Zhang Y."/>
            <person name="Plunkett M.H."/>
            <person name="Hondzo H."/>
            <person name="Barney B.M."/>
        </authorList>
    </citation>
    <scope>NUCLEOTIDE SEQUENCE [LARGE SCALE GENOMIC DNA]</scope>
    <source>
        <strain evidence="3">UTEX 1602</strain>
    </source>
</reference>
<feature type="compositionally biased region" description="Low complexity" evidence="1">
    <location>
        <begin position="113"/>
        <end position="141"/>
    </location>
</feature>
<comment type="caution">
    <text evidence="2">The sequence shown here is derived from an EMBL/GenBank/DDBJ whole genome shotgun (WGS) entry which is preliminary data.</text>
</comment>
<feature type="region of interest" description="Disordered" evidence="1">
    <location>
        <begin position="110"/>
        <end position="141"/>
    </location>
</feature>
<keyword evidence="3" id="KW-1185">Reference proteome</keyword>
<proteinExistence type="predicted"/>
<dbReference type="EMBL" id="LHPG02000011">
    <property type="protein sequence ID" value="PRW45355.1"/>
    <property type="molecule type" value="Genomic_DNA"/>
</dbReference>
<dbReference type="Proteomes" id="UP000239899">
    <property type="component" value="Unassembled WGS sequence"/>
</dbReference>
<feature type="region of interest" description="Disordered" evidence="1">
    <location>
        <begin position="31"/>
        <end position="88"/>
    </location>
</feature>
<feature type="region of interest" description="Disordered" evidence="1">
    <location>
        <begin position="167"/>
        <end position="189"/>
    </location>
</feature>
<feature type="compositionally biased region" description="Polar residues" evidence="1">
    <location>
        <begin position="75"/>
        <end position="86"/>
    </location>
</feature>
<evidence type="ECO:0000313" key="3">
    <source>
        <dbReference type="Proteomes" id="UP000239899"/>
    </source>
</evidence>
<evidence type="ECO:0000313" key="2">
    <source>
        <dbReference type="EMBL" id="PRW45355.1"/>
    </source>
</evidence>
<dbReference type="AlphaFoldDB" id="A0A2P6TM31"/>
<evidence type="ECO:0000256" key="1">
    <source>
        <dbReference type="SAM" id="MobiDB-lite"/>
    </source>
</evidence>
<gene>
    <name evidence="2" type="ORF">C2E21_5711</name>
</gene>